<evidence type="ECO:0000313" key="7">
    <source>
        <dbReference type="EMBL" id="KAJ1981212.1"/>
    </source>
</evidence>
<dbReference type="GO" id="GO:0016075">
    <property type="term" value="P:rRNA catabolic process"/>
    <property type="evidence" value="ECO:0007669"/>
    <property type="project" value="TreeGrafter"/>
</dbReference>
<evidence type="ECO:0000256" key="3">
    <source>
        <dbReference type="ARBA" id="ARBA00006678"/>
    </source>
</evidence>
<sequence>VWSIRVDLHFLDHDGNLLDAACLAAIAALRHFRRPEVTVVGEDVTIHPLDERNPVPLSIHHIPVSVTFAFFEAGNLWVLDPTLTEERVCDGQMAITVNSNREICAISKPGGVPLETDILLKCTELAAARARALCTMIKNDQTAMDVDK</sequence>
<comment type="subcellular location">
    <subcellularLocation>
        <location evidence="2">Cytoplasm</location>
    </subcellularLocation>
    <subcellularLocation>
        <location evidence="1">Nucleus</location>
    </subcellularLocation>
</comment>
<dbReference type="SUPFAM" id="SSF55666">
    <property type="entry name" value="Ribonuclease PH domain 2-like"/>
    <property type="match status" value="1"/>
</dbReference>
<feature type="non-terminal residue" evidence="7">
    <location>
        <position position="1"/>
    </location>
</feature>
<evidence type="ECO:0000259" key="6">
    <source>
        <dbReference type="Pfam" id="PF03725"/>
    </source>
</evidence>
<organism evidence="7 8">
    <name type="scientific">Dimargaris verticillata</name>
    <dbReference type="NCBI Taxonomy" id="2761393"/>
    <lineage>
        <taxon>Eukaryota</taxon>
        <taxon>Fungi</taxon>
        <taxon>Fungi incertae sedis</taxon>
        <taxon>Zoopagomycota</taxon>
        <taxon>Kickxellomycotina</taxon>
        <taxon>Dimargaritomycetes</taxon>
        <taxon>Dimargaritales</taxon>
        <taxon>Dimargaritaceae</taxon>
        <taxon>Dimargaris</taxon>
    </lineage>
</organism>
<dbReference type="AlphaFoldDB" id="A0A9W8B726"/>
<dbReference type="InterPro" id="IPR050590">
    <property type="entry name" value="Exosome_comp_Rrp42_subfam"/>
</dbReference>
<accession>A0A9W8B726</accession>
<dbReference type="OrthoDB" id="10264038at2759"/>
<reference evidence="7" key="1">
    <citation type="submission" date="2022-07" db="EMBL/GenBank/DDBJ databases">
        <title>Phylogenomic reconstructions and comparative analyses of Kickxellomycotina fungi.</title>
        <authorList>
            <person name="Reynolds N.K."/>
            <person name="Stajich J.E."/>
            <person name="Barry K."/>
            <person name="Grigoriev I.V."/>
            <person name="Crous P."/>
            <person name="Smith M.E."/>
        </authorList>
    </citation>
    <scope>NUCLEOTIDE SEQUENCE</scope>
    <source>
        <strain evidence="7">RSA 567</strain>
    </source>
</reference>
<comment type="caution">
    <text evidence="7">The sequence shown here is derived from an EMBL/GenBank/DDBJ whole genome shotgun (WGS) entry which is preliminary data.</text>
</comment>
<dbReference type="Pfam" id="PF01138">
    <property type="entry name" value="RNase_PH"/>
    <property type="match status" value="1"/>
</dbReference>
<feature type="domain" description="Exoribonuclease phosphorolytic" evidence="6">
    <location>
        <begin position="61"/>
        <end position="128"/>
    </location>
</feature>
<dbReference type="GO" id="GO:0035925">
    <property type="term" value="F:mRNA 3'-UTR AU-rich region binding"/>
    <property type="evidence" value="ECO:0007669"/>
    <property type="project" value="TreeGrafter"/>
</dbReference>
<evidence type="ECO:0000259" key="5">
    <source>
        <dbReference type="Pfam" id="PF01138"/>
    </source>
</evidence>
<dbReference type="GO" id="GO:0000176">
    <property type="term" value="C:nuclear exosome (RNase complex)"/>
    <property type="evidence" value="ECO:0007669"/>
    <property type="project" value="UniProtKB-ARBA"/>
</dbReference>
<dbReference type="InterPro" id="IPR015847">
    <property type="entry name" value="ExoRNase_PH_dom2"/>
</dbReference>
<dbReference type="EMBL" id="JANBQB010000134">
    <property type="protein sequence ID" value="KAJ1981212.1"/>
    <property type="molecule type" value="Genomic_DNA"/>
</dbReference>
<dbReference type="GO" id="GO:0071028">
    <property type="term" value="P:nuclear mRNA surveillance"/>
    <property type="evidence" value="ECO:0007669"/>
    <property type="project" value="TreeGrafter"/>
</dbReference>
<dbReference type="GO" id="GO:0000177">
    <property type="term" value="C:cytoplasmic exosome (RNase complex)"/>
    <property type="evidence" value="ECO:0007669"/>
    <property type="project" value="TreeGrafter"/>
</dbReference>
<dbReference type="GO" id="GO:0034476">
    <property type="term" value="P:U5 snRNA 3'-end processing"/>
    <property type="evidence" value="ECO:0007669"/>
    <property type="project" value="TreeGrafter"/>
</dbReference>
<dbReference type="Pfam" id="PF03725">
    <property type="entry name" value="RNase_PH_C"/>
    <property type="match status" value="1"/>
</dbReference>
<evidence type="ECO:0000256" key="2">
    <source>
        <dbReference type="ARBA" id="ARBA00004496"/>
    </source>
</evidence>
<name>A0A9W8B726_9FUNG</name>
<dbReference type="InterPro" id="IPR001247">
    <property type="entry name" value="ExoRNase_PH_dom1"/>
</dbReference>
<dbReference type="GO" id="GO:0071035">
    <property type="term" value="P:nuclear polyadenylation-dependent rRNA catabolic process"/>
    <property type="evidence" value="ECO:0007669"/>
    <property type="project" value="TreeGrafter"/>
</dbReference>
<dbReference type="Proteomes" id="UP001151582">
    <property type="component" value="Unassembled WGS sequence"/>
</dbReference>
<dbReference type="PANTHER" id="PTHR11097:SF14">
    <property type="entry name" value="EXOSOME COMPLEX COMPONENT RRP45"/>
    <property type="match status" value="1"/>
</dbReference>
<dbReference type="SUPFAM" id="SSF54211">
    <property type="entry name" value="Ribosomal protein S5 domain 2-like"/>
    <property type="match status" value="1"/>
</dbReference>
<dbReference type="Gene3D" id="3.30.230.70">
    <property type="entry name" value="GHMP Kinase, N-terminal domain"/>
    <property type="match status" value="1"/>
</dbReference>
<gene>
    <name evidence="7" type="primary">RRP45</name>
    <name evidence="7" type="ORF">H4R34_002171</name>
</gene>
<keyword evidence="4" id="KW-0963">Cytoplasm</keyword>
<dbReference type="GO" id="GO:0034473">
    <property type="term" value="P:U1 snRNA 3'-end processing"/>
    <property type="evidence" value="ECO:0007669"/>
    <property type="project" value="TreeGrafter"/>
</dbReference>
<dbReference type="InterPro" id="IPR020568">
    <property type="entry name" value="Ribosomal_Su5_D2-typ_SF"/>
</dbReference>
<comment type="similarity">
    <text evidence="3">Belongs to the RNase PH family.</text>
</comment>
<feature type="domain" description="Exoribonuclease phosphorolytic" evidence="5">
    <location>
        <begin position="2"/>
        <end position="35"/>
    </location>
</feature>
<proteinExistence type="inferred from homology"/>
<dbReference type="GO" id="GO:0034475">
    <property type="term" value="P:U4 snRNA 3'-end processing"/>
    <property type="evidence" value="ECO:0007669"/>
    <property type="project" value="TreeGrafter"/>
</dbReference>
<dbReference type="GO" id="GO:0071038">
    <property type="term" value="P:TRAMP-dependent tRNA surveillance pathway"/>
    <property type="evidence" value="ECO:0007669"/>
    <property type="project" value="TreeGrafter"/>
</dbReference>
<evidence type="ECO:0000256" key="1">
    <source>
        <dbReference type="ARBA" id="ARBA00004123"/>
    </source>
</evidence>
<evidence type="ECO:0000313" key="8">
    <source>
        <dbReference type="Proteomes" id="UP001151582"/>
    </source>
</evidence>
<dbReference type="GO" id="GO:0000467">
    <property type="term" value="P:exonucleolytic trimming to generate mature 3'-end of 5.8S rRNA from tricistronic rRNA transcript (SSU-rRNA, 5.8S rRNA, LSU-rRNA)"/>
    <property type="evidence" value="ECO:0007669"/>
    <property type="project" value="TreeGrafter"/>
</dbReference>
<dbReference type="InterPro" id="IPR036345">
    <property type="entry name" value="ExoRNase_PH_dom2_sf"/>
</dbReference>
<dbReference type="PANTHER" id="PTHR11097">
    <property type="entry name" value="EXOSOME COMPLEX EXONUCLEASE RIBOSOMAL RNA PROCESSING PROTEIN"/>
    <property type="match status" value="1"/>
</dbReference>
<protein>
    <submittedName>
        <fullName evidence="7">3'-5'-exoribonuclease</fullName>
    </submittedName>
</protein>
<dbReference type="InterPro" id="IPR027408">
    <property type="entry name" value="PNPase/RNase_PH_dom_sf"/>
</dbReference>
<keyword evidence="8" id="KW-1185">Reference proteome</keyword>
<evidence type="ECO:0000256" key="4">
    <source>
        <dbReference type="ARBA" id="ARBA00022490"/>
    </source>
</evidence>